<proteinExistence type="inferred from homology"/>
<name>A0A6J7XS47_9ZZZZ</name>
<dbReference type="SUPFAM" id="SSF89623">
    <property type="entry name" value="Ribose/Galactose isomerase RpiB/AlsB"/>
    <property type="match status" value="1"/>
</dbReference>
<dbReference type="InterPro" id="IPR036569">
    <property type="entry name" value="RpiB_LacA_LacB_sf"/>
</dbReference>
<dbReference type="AlphaFoldDB" id="A0A6J7XS47"/>
<dbReference type="Gene3D" id="3.40.1400.10">
    <property type="entry name" value="Sugar-phosphate isomerase, RpiB/LacA/LacB"/>
    <property type="match status" value="1"/>
</dbReference>
<dbReference type="InterPro" id="IPR051812">
    <property type="entry name" value="SPI_LacAB/RpiB"/>
</dbReference>
<gene>
    <name evidence="3" type="ORF">UFOPK3554_00574</name>
</gene>
<sequence length="153" mass="16519">MRIVVGSDFIGVDLKNSLVEILKANPLVTDIKDLGVYTADEKTDYPNIGFALAQYIADGNADRGLLVCGTGIGMAISANKVPGIRAATTHDPYSLERAVLSNNCQVICMGARVVTVELAKTLIKPWLDYTFDEAGPSSSKVARINELELEHHE</sequence>
<dbReference type="EMBL" id="CAFBSG010000006">
    <property type="protein sequence ID" value="CAB5239953.1"/>
    <property type="molecule type" value="Genomic_DNA"/>
</dbReference>
<dbReference type="InterPro" id="IPR003500">
    <property type="entry name" value="RpiB_LacA_LacB"/>
</dbReference>
<dbReference type="PIRSF" id="PIRSF005384">
    <property type="entry name" value="RpiB_LacA_B"/>
    <property type="match status" value="1"/>
</dbReference>
<comment type="similarity">
    <text evidence="1">Belongs to the LacAB/RpiB family.</text>
</comment>
<protein>
    <submittedName>
        <fullName evidence="3">Unannotated protein</fullName>
    </submittedName>
</protein>
<reference evidence="3" key="1">
    <citation type="submission" date="2020-05" db="EMBL/GenBank/DDBJ databases">
        <authorList>
            <person name="Chiriac C."/>
            <person name="Salcher M."/>
            <person name="Ghai R."/>
            <person name="Kavagutti S V."/>
        </authorList>
    </citation>
    <scope>NUCLEOTIDE SEQUENCE</scope>
</reference>
<dbReference type="FunFam" id="3.40.1400.10:FF:000004">
    <property type="entry name" value="Ribose 5-phosphate isomerase"/>
    <property type="match status" value="1"/>
</dbReference>
<accession>A0A6J7XS47</accession>
<dbReference type="NCBIfam" id="TIGR00689">
    <property type="entry name" value="rpiB_lacA_lacB"/>
    <property type="match status" value="1"/>
</dbReference>
<evidence type="ECO:0000256" key="2">
    <source>
        <dbReference type="ARBA" id="ARBA00023235"/>
    </source>
</evidence>
<dbReference type="PANTHER" id="PTHR43732:SF1">
    <property type="entry name" value="RIBOSE 5-PHOSPHATE ISOMERASE"/>
    <property type="match status" value="1"/>
</dbReference>
<dbReference type="Pfam" id="PF02502">
    <property type="entry name" value="LacAB_rpiB"/>
    <property type="match status" value="1"/>
</dbReference>
<evidence type="ECO:0000313" key="3">
    <source>
        <dbReference type="EMBL" id="CAB5239953.1"/>
    </source>
</evidence>
<dbReference type="NCBIfam" id="NF004051">
    <property type="entry name" value="PRK05571.1"/>
    <property type="match status" value="1"/>
</dbReference>
<keyword evidence="2" id="KW-0413">Isomerase</keyword>
<dbReference type="GO" id="GO:0005975">
    <property type="term" value="P:carbohydrate metabolic process"/>
    <property type="evidence" value="ECO:0007669"/>
    <property type="project" value="InterPro"/>
</dbReference>
<organism evidence="3">
    <name type="scientific">freshwater metagenome</name>
    <dbReference type="NCBI Taxonomy" id="449393"/>
    <lineage>
        <taxon>unclassified sequences</taxon>
        <taxon>metagenomes</taxon>
        <taxon>ecological metagenomes</taxon>
    </lineage>
</organism>
<dbReference type="PANTHER" id="PTHR43732">
    <property type="entry name" value="RIBOSE 5-PHOSPHATE ISOMERASE-RELATED"/>
    <property type="match status" value="1"/>
</dbReference>
<evidence type="ECO:0000256" key="1">
    <source>
        <dbReference type="ARBA" id="ARBA00008754"/>
    </source>
</evidence>
<dbReference type="GO" id="GO:0016853">
    <property type="term" value="F:isomerase activity"/>
    <property type="evidence" value="ECO:0007669"/>
    <property type="project" value="UniProtKB-KW"/>
</dbReference>